<reference evidence="9 10" key="1">
    <citation type="submission" date="2017-11" db="EMBL/GenBank/DDBJ databases">
        <title>Evolution of Phototrophy in the Chloroflexi Phylum Driven by Horizontal Gene Transfer.</title>
        <authorList>
            <person name="Ward L.M."/>
            <person name="Hemp J."/>
            <person name="Shih P.M."/>
            <person name="Mcglynn S.E."/>
            <person name="Fischer W."/>
        </authorList>
    </citation>
    <scope>NUCLEOTIDE SEQUENCE [LARGE SCALE GENOMIC DNA]</scope>
    <source>
        <strain evidence="9">JP3_7</strain>
    </source>
</reference>
<evidence type="ECO:0000256" key="1">
    <source>
        <dbReference type="ARBA" id="ARBA00004196"/>
    </source>
</evidence>
<comment type="caution">
    <text evidence="9">The sequence shown here is derived from an EMBL/GenBank/DDBJ whole genome shotgun (WGS) entry which is preliminary data.</text>
</comment>
<dbReference type="InterPro" id="IPR002429">
    <property type="entry name" value="CcO_II-like_C"/>
</dbReference>
<evidence type="ECO:0000313" key="9">
    <source>
        <dbReference type="EMBL" id="PJF46841.1"/>
    </source>
</evidence>
<evidence type="ECO:0000313" key="10">
    <source>
        <dbReference type="Proteomes" id="UP000230790"/>
    </source>
</evidence>
<dbReference type="EMBL" id="PGTN01000089">
    <property type="protein sequence ID" value="PJF46841.1"/>
    <property type="molecule type" value="Genomic_DNA"/>
</dbReference>
<keyword evidence="3" id="KW-0186">Copper</keyword>
<dbReference type="GO" id="GO:0016020">
    <property type="term" value="C:membrane"/>
    <property type="evidence" value="ECO:0007669"/>
    <property type="project" value="InterPro"/>
</dbReference>
<keyword evidence="2" id="KW-0479">Metal-binding</keyword>
<proteinExistence type="predicted"/>
<dbReference type="InterPro" id="IPR001505">
    <property type="entry name" value="Copper_CuA"/>
</dbReference>
<dbReference type="PROSITE" id="PS00078">
    <property type="entry name" value="COX2"/>
    <property type="match status" value="1"/>
</dbReference>
<dbReference type="SUPFAM" id="SSF49503">
    <property type="entry name" value="Cupredoxins"/>
    <property type="match status" value="1"/>
</dbReference>
<dbReference type="PANTHER" id="PTHR42838:SF2">
    <property type="entry name" value="NITROUS-OXIDE REDUCTASE"/>
    <property type="match status" value="1"/>
</dbReference>
<sequence length="161" mass="17766">MEINKLERYWLIAVGITLGAFVAATIVAVTVFGIRLPAPVERIDPQRLDQTIFAKPGVRKIADNRYEAVIVAKSWAFDAGPEAGNPAVLRFPRGSQVTFYVTSKDVMHGFQIEKHTLNLELVPGQVARASATFNRPGTYHIICNHYCGAGHQVMYGVIIVE</sequence>
<dbReference type="GO" id="GO:0005507">
    <property type="term" value="F:copper ion binding"/>
    <property type="evidence" value="ECO:0007669"/>
    <property type="project" value="InterPro"/>
</dbReference>
<comment type="subcellular location">
    <subcellularLocation>
        <location evidence="1">Cell envelope</location>
    </subcellularLocation>
</comment>
<dbReference type="Pfam" id="PF00116">
    <property type="entry name" value="COX2"/>
    <property type="match status" value="1"/>
</dbReference>
<dbReference type="CDD" id="cd13913">
    <property type="entry name" value="ba3_CcO_II_C"/>
    <property type="match status" value="1"/>
</dbReference>
<dbReference type="Gene3D" id="2.60.40.420">
    <property type="entry name" value="Cupredoxins - blue copper proteins"/>
    <property type="match status" value="1"/>
</dbReference>
<dbReference type="InterPro" id="IPR034214">
    <property type="entry name" value="Ba3_CcO_II_C"/>
</dbReference>
<comment type="catalytic activity">
    <reaction evidence="6">
        <text>4 Fe(II)-[cytochrome c] + O2 + 8 H(+)(in) = 4 Fe(III)-[cytochrome c] + 2 H2O + 4 H(+)(out)</text>
        <dbReference type="Rhea" id="RHEA:11436"/>
        <dbReference type="Rhea" id="RHEA-COMP:10350"/>
        <dbReference type="Rhea" id="RHEA-COMP:14399"/>
        <dbReference type="ChEBI" id="CHEBI:15377"/>
        <dbReference type="ChEBI" id="CHEBI:15378"/>
        <dbReference type="ChEBI" id="CHEBI:15379"/>
        <dbReference type="ChEBI" id="CHEBI:29033"/>
        <dbReference type="ChEBI" id="CHEBI:29034"/>
        <dbReference type="EC" id="7.1.1.9"/>
    </reaction>
</comment>
<evidence type="ECO:0000256" key="2">
    <source>
        <dbReference type="ARBA" id="ARBA00022723"/>
    </source>
</evidence>
<comment type="function">
    <text evidence="4">Subunits I and II form the functional core of the enzyme complex. Electrons originating in cytochrome c are transferred via heme a and Cu(A) to the binuclear center formed by heme a3 and Cu(B).</text>
</comment>
<evidence type="ECO:0000256" key="7">
    <source>
        <dbReference type="SAM" id="Phobius"/>
    </source>
</evidence>
<evidence type="ECO:0000259" key="8">
    <source>
        <dbReference type="PROSITE" id="PS50857"/>
    </source>
</evidence>
<gene>
    <name evidence="9" type="ORF">CUN48_11765</name>
</gene>
<evidence type="ECO:0000256" key="6">
    <source>
        <dbReference type="ARBA" id="ARBA00047816"/>
    </source>
</evidence>
<dbReference type="AlphaFoldDB" id="A0A2M8QAK6"/>
<name>A0A2M8QAK6_9CHLR</name>
<dbReference type="Proteomes" id="UP000230790">
    <property type="component" value="Unassembled WGS sequence"/>
</dbReference>
<evidence type="ECO:0000256" key="4">
    <source>
        <dbReference type="ARBA" id="ARBA00024688"/>
    </source>
</evidence>
<organism evidence="9 10">
    <name type="scientific">Candidatus Thermofonsia Clade 3 bacterium</name>
    <dbReference type="NCBI Taxonomy" id="2364212"/>
    <lineage>
        <taxon>Bacteria</taxon>
        <taxon>Bacillati</taxon>
        <taxon>Chloroflexota</taxon>
        <taxon>Candidatus Thermofontia</taxon>
        <taxon>Candidatus Thermofonsia Clade 3</taxon>
    </lineage>
</organism>
<dbReference type="GO" id="GO:0004129">
    <property type="term" value="F:cytochrome-c oxidase activity"/>
    <property type="evidence" value="ECO:0007669"/>
    <property type="project" value="UniProtKB-EC"/>
</dbReference>
<feature type="domain" description="Cytochrome oxidase subunit II copper A binding" evidence="8">
    <location>
        <begin position="61"/>
        <end position="161"/>
    </location>
</feature>
<protein>
    <recommendedName>
        <fullName evidence="5">Cytochrome aa3 subunit 2</fullName>
    </recommendedName>
</protein>
<feature type="transmembrane region" description="Helical" evidence="7">
    <location>
        <begin position="9"/>
        <end position="34"/>
    </location>
</feature>
<keyword evidence="7" id="KW-0812">Transmembrane</keyword>
<dbReference type="InterPro" id="IPR008972">
    <property type="entry name" value="Cupredoxin"/>
</dbReference>
<keyword evidence="7" id="KW-1133">Transmembrane helix</keyword>
<evidence type="ECO:0000256" key="3">
    <source>
        <dbReference type="ARBA" id="ARBA00023008"/>
    </source>
</evidence>
<accession>A0A2M8QAK6</accession>
<dbReference type="InterPro" id="IPR051403">
    <property type="entry name" value="NosZ/Cyto_c_oxidase_sub2"/>
</dbReference>
<dbReference type="GO" id="GO:0030313">
    <property type="term" value="C:cell envelope"/>
    <property type="evidence" value="ECO:0007669"/>
    <property type="project" value="UniProtKB-SubCell"/>
</dbReference>
<dbReference type="PROSITE" id="PS50857">
    <property type="entry name" value="COX2_CUA"/>
    <property type="match status" value="1"/>
</dbReference>
<dbReference type="PANTHER" id="PTHR42838">
    <property type="entry name" value="CYTOCHROME C OXIDASE SUBUNIT II"/>
    <property type="match status" value="1"/>
</dbReference>
<keyword evidence="7" id="KW-0472">Membrane</keyword>
<evidence type="ECO:0000256" key="5">
    <source>
        <dbReference type="ARBA" id="ARBA00031399"/>
    </source>
</evidence>